<evidence type="ECO:0000313" key="13">
    <source>
        <dbReference type="Proteomes" id="UP001222118"/>
    </source>
</evidence>
<dbReference type="SUPFAM" id="SSF110111">
    <property type="entry name" value="Ctag/Cox11"/>
    <property type="match status" value="1"/>
</dbReference>
<evidence type="ECO:0000256" key="11">
    <source>
        <dbReference type="SAM" id="Phobius"/>
    </source>
</evidence>
<comment type="function">
    <text evidence="1 10">Exerts its effect at some terminal stage of cytochrome c oxidase synthesis, probably by being involved in the insertion of the copper B into subunit I.</text>
</comment>
<feature type="topological domain" description="Cytoplasmic" evidence="10">
    <location>
        <begin position="1"/>
        <end position="10"/>
    </location>
</feature>
<comment type="similarity">
    <text evidence="3 10">Belongs to the COX11/CtaG family.</text>
</comment>
<proteinExistence type="inferred from homology"/>
<protein>
    <recommendedName>
        <fullName evidence="4 10">Cytochrome c oxidase assembly protein CtaG</fullName>
    </recommendedName>
</protein>
<keyword evidence="8 10" id="KW-0186">Copper</keyword>
<dbReference type="HAMAP" id="MF_00155">
    <property type="entry name" value="CtaG"/>
    <property type="match status" value="1"/>
</dbReference>
<feature type="transmembrane region" description="Helical" evidence="11">
    <location>
        <begin position="14"/>
        <end position="34"/>
    </location>
</feature>
<gene>
    <name evidence="10" type="primary">ctaG</name>
    <name evidence="12" type="ORF">PSQ90_03585</name>
</gene>
<evidence type="ECO:0000256" key="5">
    <source>
        <dbReference type="ARBA" id="ARBA00022692"/>
    </source>
</evidence>
<evidence type="ECO:0000256" key="9">
    <source>
        <dbReference type="ARBA" id="ARBA00023136"/>
    </source>
</evidence>
<keyword evidence="5 10" id="KW-0812">Transmembrane</keyword>
<evidence type="ECO:0000256" key="8">
    <source>
        <dbReference type="ARBA" id="ARBA00023008"/>
    </source>
</evidence>
<evidence type="ECO:0000256" key="6">
    <source>
        <dbReference type="ARBA" id="ARBA00022968"/>
    </source>
</evidence>
<dbReference type="PANTHER" id="PTHR21320:SF3">
    <property type="entry name" value="CYTOCHROME C OXIDASE ASSEMBLY PROTEIN COX11, MITOCHONDRIAL-RELATED"/>
    <property type="match status" value="1"/>
</dbReference>
<reference evidence="12 13" key="1">
    <citation type="submission" date="2023-02" db="EMBL/GenBank/DDBJ databases">
        <title>Devosia chondri sp. nov., isolated from the phycosphere of marine algae.</title>
        <authorList>
            <person name="Kim J.M."/>
            <person name="Lee J.K."/>
            <person name="Choi B.J."/>
            <person name="Bayburt H."/>
            <person name="Jeon C.O."/>
        </authorList>
    </citation>
    <scope>NUCLEOTIDE SEQUENCE [LARGE SCALE GENOMIC DNA]</scope>
    <source>
        <strain evidence="12 13">G2-5</strain>
    </source>
</reference>
<dbReference type="EMBL" id="CP118247">
    <property type="protein sequence ID" value="WDR06558.1"/>
    <property type="molecule type" value="Genomic_DNA"/>
</dbReference>
<evidence type="ECO:0000256" key="4">
    <source>
        <dbReference type="ARBA" id="ARBA00015384"/>
    </source>
</evidence>
<evidence type="ECO:0000256" key="7">
    <source>
        <dbReference type="ARBA" id="ARBA00022989"/>
    </source>
</evidence>
<keyword evidence="6 10" id="KW-0735">Signal-anchor</keyword>
<accession>A0ABY7YYU2</accession>
<dbReference type="InterPro" id="IPR023471">
    <property type="entry name" value="CtaG/Cox11_dom_sf"/>
</dbReference>
<keyword evidence="7 10" id="KW-1133">Transmembrane helix</keyword>
<evidence type="ECO:0000313" key="12">
    <source>
        <dbReference type="EMBL" id="WDR06558.1"/>
    </source>
</evidence>
<dbReference type="NCBIfam" id="NF003465">
    <property type="entry name" value="PRK05089.1"/>
    <property type="match status" value="1"/>
</dbReference>
<feature type="topological domain" description="Periplasmic" evidence="10">
    <location>
        <begin position="34"/>
        <end position="183"/>
    </location>
</feature>
<dbReference type="InterPro" id="IPR007533">
    <property type="entry name" value="Cyt_c_oxidase_assmbl_CtaG"/>
</dbReference>
<keyword evidence="13" id="KW-1185">Reference proteome</keyword>
<sequence>MALSGLISRDRNSWIAYALTGTVLGMIGVAYAAVPLYQIFCSATGYGGTTREATDNPKGAIAREMTVRFDSNVDNGLPWKVVPARPITDKVGAVDTINFVATNLSDKVVTGHAIYNVSPEIAGSYFNKIQCFCFTEQTLQPGETVQMPVVFFVDPDLDKNQDLDTIKDITLSYTFYASDNEGS</sequence>
<dbReference type="Proteomes" id="UP001222118">
    <property type="component" value="Chromosome"/>
</dbReference>
<evidence type="ECO:0000256" key="2">
    <source>
        <dbReference type="ARBA" id="ARBA00004382"/>
    </source>
</evidence>
<evidence type="ECO:0000256" key="3">
    <source>
        <dbReference type="ARBA" id="ARBA00009620"/>
    </source>
</evidence>
<dbReference type="PANTHER" id="PTHR21320">
    <property type="entry name" value="CYTOCHROME C OXIDASE ASSEMBLY PROTEIN COX11-RELATED"/>
    <property type="match status" value="1"/>
</dbReference>
<dbReference type="PIRSF" id="PIRSF005413">
    <property type="entry name" value="COX11"/>
    <property type="match status" value="1"/>
</dbReference>
<dbReference type="Pfam" id="PF04442">
    <property type="entry name" value="CtaG_Cox11"/>
    <property type="match status" value="1"/>
</dbReference>
<name>A0ABY7YYU2_9HYPH</name>
<dbReference type="RefSeq" id="WP_282212071.1">
    <property type="nucleotide sequence ID" value="NZ_CP118247.1"/>
</dbReference>
<keyword evidence="10" id="KW-0997">Cell inner membrane</keyword>
<comment type="subcellular location">
    <subcellularLocation>
        <location evidence="2 10">Cell inner membrane</location>
        <topology evidence="2 10">Single-pass type II membrane protein</topology>
        <orientation evidence="2 10">Periplasmic side</orientation>
    </subcellularLocation>
</comment>
<evidence type="ECO:0000256" key="1">
    <source>
        <dbReference type="ARBA" id="ARBA00004007"/>
    </source>
</evidence>
<keyword evidence="9 10" id="KW-0472">Membrane</keyword>
<dbReference type="Gene3D" id="2.60.370.10">
    <property type="entry name" value="Ctag/Cox11"/>
    <property type="match status" value="1"/>
</dbReference>
<evidence type="ECO:0000256" key="10">
    <source>
        <dbReference type="HAMAP-Rule" id="MF_00155"/>
    </source>
</evidence>
<organism evidence="12 13">
    <name type="scientific">Devosia rhodophyticola</name>
    <dbReference type="NCBI Taxonomy" id="3026423"/>
    <lineage>
        <taxon>Bacteria</taxon>
        <taxon>Pseudomonadati</taxon>
        <taxon>Pseudomonadota</taxon>
        <taxon>Alphaproteobacteria</taxon>
        <taxon>Hyphomicrobiales</taxon>
        <taxon>Devosiaceae</taxon>
        <taxon>Devosia</taxon>
    </lineage>
</organism>
<keyword evidence="10" id="KW-1003">Cell membrane</keyword>